<keyword evidence="1 7" id="KW-0547">Nucleotide-binding</keyword>
<dbReference type="RefSeq" id="XP_004491391.1">
    <property type="nucleotide sequence ID" value="XM_004491334.3"/>
</dbReference>
<comment type="catalytic activity">
    <reaction evidence="8">
        <text>ATP + H2O = ADP + phosphate + H(+)</text>
        <dbReference type="Rhea" id="RHEA:13065"/>
        <dbReference type="ChEBI" id="CHEBI:15377"/>
        <dbReference type="ChEBI" id="CHEBI:15378"/>
        <dbReference type="ChEBI" id="CHEBI:30616"/>
        <dbReference type="ChEBI" id="CHEBI:43474"/>
        <dbReference type="ChEBI" id="CHEBI:456216"/>
        <dbReference type="EC" id="3.6.4.13"/>
    </reaction>
</comment>
<dbReference type="PaxDb" id="3827-XP_004491391.1"/>
<evidence type="ECO:0000259" key="11">
    <source>
        <dbReference type="PROSITE" id="PS51194"/>
    </source>
</evidence>
<name>A0A1S2XLZ9_CICAR</name>
<dbReference type="eggNOG" id="KOG0343">
    <property type="taxonomic scope" value="Eukaryota"/>
</dbReference>
<dbReference type="CDD" id="cd18787">
    <property type="entry name" value="SF2_C_DEAD"/>
    <property type="match status" value="1"/>
</dbReference>
<feature type="compositionally biased region" description="Acidic residues" evidence="9">
    <location>
        <begin position="678"/>
        <end position="692"/>
    </location>
</feature>
<proteinExistence type="inferred from homology"/>
<dbReference type="Pfam" id="PF00271">
    <property type="entry name" value="Helicase_C"/>
    <property type="match status" value="1"/>
</dbReference>
<keyword evidence="5 8" id="KW-0694">RNA-binding</keyword>
<accession>A0A1S2XLZ9</accession>
<feature type="region of interest" description="Disordered" evidence="9">
    <location>
        <begin position="33"/>
        <end position="52"/>
    </location>
</feature>
<evidence type="ECO:0000256" key="5">
    <source>
        <dbReference type="ARBA" id="ARBA00022884"/>
    </source>
</evidence>
<dbReference type="InterPro" id="IPR011545">
    <property type="entry name" value="DEAD/DEAH_box_helicase_dom"/>
</dbReference>
<dbReference type="SMART" id="SM01178">
    <property type="entry name" value="DUF4217"/>
    <property type="match status" value="1"/>
</dbReference>
<dbReference type="InterPro" id="IPR014014">
    <property type="entry name" value="RNA_helicase_DEAD_Q_motif"/>
</dbReference>
<keyword evidence="4 7" id="KW-0067">ATP-binding</keyword>
<dbReference type="PROSITE" id="PS00039">
    <property type="entry name" value="DEAD_ATP_HELICASE"/>
    <property type="match status" value="1"/>
</dbReference>
<dbReference type="GO" id="GO:0016887">
    <property type="term" value="F:ATP hydrolysis activity"/>
    <property type="evidence" value="ECO:0007669"/>
    <property type="project" value="RHEA"/>
</dbReference>
<feature type="domain" description="Helicase ATP-binding" evidence="10">
    <location>
        <begin position="97"/>
        <end position="272"/>
    </location>
</feature>
<evidence type="ECO:0000256" key="9">
    <source>
        <dbReference type="SAM" id="MobiDB-lite"/>
    </source>
</evidence>
<comment type="domain">
    <text evidence="8">The Q motif is unique to and characteristic of the DEAD box family of RNA helicases and controls ATP binding and hydrolysis.</text>
</comment>
<gene>
    <name evidence="14" type="primary">LOC101502618</name>
</gene>
<evidence type="ECO:0000313" key="13">
    <source>
        <dbReference type="Proteomes" id="UP000087171"/>
    </source>
</evidence>
<protein>
    <recommendedName>
        <fullName evidence="8">ATP-dependent RNA helicase</fullName>
        <ecNumber evidence="8">3.6.4.13</ecNumber>
    </recommendedName>
</protein>
<evidence type="ECO:0000256" key="6">
    <source>
        <dbReference type="PROSITE-ProRule" id="PRU00552"/>
    </source>
</evidence>
<dbReference type="PROSITE" id="PS51195">
    <property type="entry name" value="Q_MOTIF"/>
    <property type="match status" value="1"/>
</dbReference>
<dbReference type="PANTHER" id="PTHR24031">
    <property type="entry name" value="RNA HELICASE"/>
    <property type="match status" value="1"/>
</dbReference>
<organism evidence="13 14">
    <name type="scientific">Cicer arietinum</name>
    <name type="common">Chickpea</name>
    <name type="synonym">Garbanzo</name>
    <dbReference type="NCBI Taxonomy" id="3827"/>
    <lineage>
        <taxon>Eukaryota</taxon>
        <taxon>Viridiplantae</taxon>
        <taxon>Streptophyta</taxon>
        <taxon>Embryophyta</taxon>
        <taxon>Tracheophyta</taxon>
        <taxon>Spermatophyta</taxon>
        <taxon>Magnoliopsida</taxon>
        <taxon>eudicotyledons</taxon>
        <taxon>Gunneridae</taxon>
        <taxon>Pentapetalae</taxon>
        <taxon>rosids</taxon>
        <taxon>fabids</taxon>
        <taxon>Fabales</taxon>
        <taxon>Fabaceae</taxon>
        <taxon>Papilionoideae</taxon>
        <taxon>50 kb inversion clade</taxon>
        <taxon>NPAAA clade</taxon>
        <taxon>Hologalegina</taxon>
        <taxon>IRL clade</taxon>
        <taxon>Cicereae</taxon>
        <taxon>Cicer</taxon>
    </lineage>
</organism>
<sequence length="743" mass="84221">MKRPKSKEFRKQQRLSEEDEIKLLNSWIQCQKPESGSNPMSLTPLPKNSPVGRLDDDTFSRYAGVVRFEQLPLSRKTKDALRSNKFVSMTDIQRASLPHALCGRDVLGAAKTGSGKTLAFIIPVLEKLYRERWGPEDGVGSIIISPTRELAGQLFDVLKSIGKYHGFSAGLLIGGRKDVVTEKERVNELNVLICTPGRLLQHMDETPNFDCSQMQVLVLDEADRILDSGFKKELNAIISQLPKRRQTMLFSATQTKSVQDLARLSLKDPEYLSVHEESVSATPTLLKQIVMIVPLDQKLDMLWSFIKTHLQSKTLVFLSSCKQVKFVFEAFKKLHPGIPLKCLHGRMKQERRMAIYADFCETRSVLFSTDVAARGLDFNKAVDWVVQVDCPENVASYIHRVGRTARYKSDGKSVLFLLPSETKMLEKLEAAKVPVHLNKPRKELLQPVSSLLASLLVKYPELQMKAQKAFIIYLKSINIQKDKEIFDVLKLPVNEYSASLGLPMTPKIRFLNQKIKAKDLSTKSIFDEPEEDLNKKNVLEGSKEKLDTVVFNDEEIENDLLRPADTSNEGDTKSAEFGGLIPATRVLKKKKLKINMHRPLGTRVVFDEEGKTLPPLARIADTQSGKEALLIDPEQKAEYYKRMREDLKKADKEDKFVERQRLREKRIKQKMKWKAGNAEEEDEDDISGSDGDETIHRPHKKSKVYFDSDSGDEGERNEITGNAGITLEEQEALALKLLNSMHS</sequence>
<evidence type="ECO:0000256" key="4">
    <source>
        <dbReference type="ARBA" id="ARBA00022840"/>
    </source>
</evidence>
<dbReference type="PROSITE" id="PS51194">
    <property type="entry name" value="HELICASE_CTER"/>
    <property type="match status" value="1"/>
</dbReference>
<reference evidence="13" key="1">
    <citation type="journal article" date="2013" name="Nat. Biotechnol.">
        <title>Draft genome sequence of chickpea (Cicer arietinum) provides a resource for trait improvement.</title>
        <authorList>
            <person name="Varshney R.K."/>
            <person name="Song C."/>
            <person name="Saxena R.K."/>
            <person name="Azam S."/>
            <person name="Yu S."/>
            <person name="Sharpe A.G."/>
            <person name="Cannon S."/>
            <person name="Baek J."/>
            <person name="Rosen B.D."/>
            <person name="Tar'an B."/>
            <person name="Millan T."/>
            <person name="Zhang X."/>
            <person name="Ramsay L.D."/>
            <person name="Iwata A."/>
            <person name="Wang Y."/>
            <person name="Nelson W."/>
            <person name="Farmer A.D."/>
            <person name="Gaur P.M."/>
            <person name="Soderlund C."/>
            <person name="Penmetsa R.V."/>
            <person name="Xu C."/>
            <person name="Bharti A.K."/>
            <person name="He W."/>
            <person name="Winter P."/>
            <person name="Zhao S."/>
            <person name="Hane J.K."/>
            <person name="Carrasquilla-Garcia N."/>
            <person name="Condie J.A."/>
            <person name="Upadhyaya H.D."/>
            <person name="Luo M.C."/>
            <person name="Thudi M."/>
            <person name="Gowda C.L."/>
            <person name="Singh N.P."/>
            <person name="Lichtenzveig J."/>
            <person name="Gali K.K."/>
            <person name="Rubio J."/>
            <person name="Nadarajan N."/>
            <person name="Dolezel J."/>
            <person name="Bansal K.C."/>
            <person name="Xu X."/>
            <person name="Edwards D."/>
            <person name="Zhang G."/>
            <person name="Kahl G."/>
            <person name="Gil J."/>
            <person name="Singh K.B."/>
            <person name="Datta S.K."/>
            <person name="Jackson S.A."/>
            <person name="Wang J."/>
            <person name="Cook D.R."/>
        </authorList>
    </citation>
    <scope>NUCLEOTIDE SEQUENCE [LARGE SCALE GENOMIC DNA]</scope>
    <source>
        <strain evidence="13">cv. CDC Frontier</strain>
    </source>
</reference>
<evidence type="ECO:0000259" key="10">
    <source>
        <dbReference type="PROSITE" id="PS51192"/>
    </source>
</evidence>
<dbReference type="InterPro" id="IPR027417">
    <property type="entry name" value="P-loop_NTPase"/>
</dbReference>
<dbReference type="PROSITE" id="PS51192">
    <property type="entry name" value="HELICASE_ATP_BIND_1"/>
    <property type="match status" value="1"/>
</dbReference>
<dbReference type="GO" id="GO:0003724">
    <property type="term" value="F:RNA helicase activity"/>
    <property type="evidence" value="ECO:0007669"/>
    <property type="project" value="UniProtKB-EC"/>
</dbReference>
<dbReference type="KEGG" id="cam:101502618"/>
<dbReference type="SMART" id="SM00487">
    <property type="entry name" value="DEXDc"/>
    <property type="match status" value="1"/>
</dbReference>
<feature type="domain" description="Helicase C-terminal" evidence="11">
    <location>
        <begin position="294"/>
        <end position="452"/>
    </location>
</feature>
<dbReference type="Pfam" id="PF00270">
    <property type="entry name" value="DEAD"/>
    <property type="match status" value="1"/>
</dbReference>
<dbReference type="Gene3D" id="3.40.50.300">
    <property type="entry name" value="P-loop containing nucleotide triphosphate hydrolases"/>
    <property type="match status" value="2"/>
</dbReference>
<evidence type="ECO:0000313" key="14">
    <source>
        <dbReference type="RefSeq" id="XP_004491391.1"/>
    </source>
</evidence>
<feature type="short sequence motif" description="Q motif" evidence="6">
    <location>
        <begin position="66"/>
        <end position="94"/>
    </location>
</feature>
<comment type="function">
    <text evidence="8">RNA helicase.</text>
</comment>
<evidence type="ECO:0000256" key="7">
    <source>
        <dbReference type="RuleBase" id="RU000492"/>
    </source>
</evidence>
<dbReference type="Pfam" id="PF13959">
    <property type="entry name" value="CTE_SPB4"/>
    <property type="match status" value="1"/>
</dbReference>
<dbReference type="STRING" id="3827.A0A1S2XLZ9"/>
<keyword evidence="2 7" id="KW-0378">Hydrolase</keyword>
<dbReference type="InterPro" id="IPR014001">
    <property type="entry name" value="Helicase_ATP-bd"/>
</dbReference>
<keyword evidence="3 7" id="KW-0347">Helicase</keyword>
<feature type="domain" description="DEAD-box RNA helicase Q" evidence="12">
    <location>
        <begin position="66"/>
        <end position="94"/>
    </location>
</feature>
<dbReference type="SMART" id="SM00490">
    <property type="entry name" value="HELICc"/>
    <property type="match status" value="1"/>
</dbReference>
<dbReference type="GO" id="GO:0003723">
    <property type="term" value="F:RNA binding"/>
    <property type="evidence" value="ECO:0007669"/>
    <property type="project" value="UniProtKB-UniRule"/>
</dbReference>
<dbReference type="OrthoDB" id="10259640at2759"/>
<evidence type="ECO:0000256" key="1">
    <source>
        <dbReference type="ARBA" id="ARBA00022741"/>
    </source>
</evidence>
<dbReference type="InterPro" id="IPR000629">
    <property type="entry name" value="RNA-helicase_DEAD-box_CS"/>
</dbReference>
<dbReference type="SUPFAM" id="SSF52540">
    <property type="entry name" value="P-loop containing nucleoside triphosphate hydrolases"/>
    <property type="match status" value="2"/>
</dbReference>
<keyword evidence="13" id="KW-1185">Reference proteome</keyword>
<comment type="similarity">
    <text evidence="7">Belongs to the DEAD box helicase family.</text>
</comment>
<dbReference type="InterPro" id="IPR025313">
    <property type="entry name" value="SPB4-like_CTE"/>
</dbReference>
<reference evidence="14" key="2">
    <citation type="submission" date="2025-08" db="UniProtKB">
        <authorList>
            <consortium name="RefSeq"/>
        </authorList>
    </citation>
    <scope>IDENTIFICATION</scope>
    <source>
        <tissue evidence="14">Etiolated seedlings</tissue>
    </source>
</reference>
<evidence type="ECO:0000256" key="3">
    <source>
        <dbReference type="ARBA" id="ARBA00022806"/>
    </source>
</evidence>
<evidence type="ECO:0000259" key="12">
    <source>
        <dbReference type="PROSITE" id="PS51195"/>
    </source>
</evidence>
<evidence type="ECO:0000256" key="2">
    <source>
        <dbReference type="ARBA" id="ARBA00022801"/>
    </source>
</evidence>
<dbReference type="InterPro" id="IPR001650">
    <property type="entry name" value="Helicase_C-like"/>
</dbReference>
<dbReference type="GeneID" id="101502618"/>
<dbReference type="CDD" id="cd17941">
    <property type="entry name" value="DEADc_DDX10"/>
    <property type="match status" value="1"/>
</dbReference>
<dbReference type="Proteomes" id="UP000087171">
    <property type="component" value="Chromosome Ca2"/>
</dbReference>
<dbReference type="EC" id="3.6.4.13" evidence="8"/>
<feature type="region of interest" description="Disordered" evidence="9">
    <location>
        <begin position="668"/>
        <end position="726"/>
    </location>
</feature>
<dbReference type="GO" id="GO:0005524">
    <property type="term" value="F:ATP binding"/>
    <property type="evidence" value="ECO:0007669"/>
    <property type="project" value="UniProtKB-UniRule"/>
</dbReference>
<dbReference type="AlphaFoldDB" id="A0A1S2XLZ9"/>
<evidence type="ECO:0000256" key="8">
    <source>
        <dbReference type="RuleBase" id="RU365068"/>
    </source>
</evidence>